<evidence type="ECO:0000313" key="2">
    <source>
        <dbReference type="EMBL" id="CAH0373156.1"/>
    </source>
</evidence>
<dbReference type="AlphaFoldDB" id="A0A8J2SRI6"/>
<evidence type="ECO:0000313" key="3">
    <source>
        <dbReference type="Proteomes" id="UP000789595"/>
    </source>
</evidence>
<sequence>MPLAGRLGEIEDILALHEEAAAEQASGATHCVFTQVACRAKVGFAIYELQLLSKDGTHSGSKFAARCKELFGEKFEDNEAWLSKCASHVGGRYGGMKRFCEFLEDTDIKIGCGYKSIQNAINYFHTLLDAFAEKSPVASQYLASDVRVCYYDYKMPGFVEAFASCMADTFDFTKLTELVKYCEEQQKAAALVTLSDQAGCPVSALDGWDAKVLGHPQTYWFRDPSGNEYVSLEAAAEAAASLLSESETESSSNKRSRPDDDADDAPSSKRLRGGGYDKHSTLVRVCKRAGITHTDQMDTAELEQKIRFWVAAHNPPSVPLAKMAARMAGAGSMLVLAIEAVVYYS</sequence>
<evidence type="ECO:0000256" key="1">
    <source>
        <dbReference type="SAM" id="MobiDB-lite"/>
    </source>
</evidence>
<comment type="caution">
    <text evidence="2">The sequence shown here is derived from an EMBL/GenBank/DDBJ whole genome shotgun (WGS) entry which is preliminary data.</text>
</comment>
<organism evidence="2 3">
    <name type="scientific">Pelagomonas calceolata</name>
    <dbReference type="NCBI Taxonomy" id="35677"/>
    <lineage>
        <taxon>Eukaryota</taxon>
        <taxon>Sar</taxon>
        <taxon>Stramenopiles</taxon>
        <taxon>Ochrophyta</taxon>
        <taxon>Pelagophyceae</taxon>
        <taxon>Pelagomonadales</taxon>
        <taxon>Pelagomonadaceae</taxon>
        <taxon>Pelagomonas</taxon>
    </lineage>
</organism>
<gene>
    <name evidence="2" type="ORF">PECAL_4P03310</name>
</gene>
<feature type="region of interest" description="Disordered" evidence="1">
    <location>
        <begin position="243"/>
        <end position="276"/>
    </location>
</feature>
<protein>
    <submittedName>
        <fullName evidence="2">Uncharacterized protein</fullName>
    </submittedName>
</protein>
<dbReference type="Proteomes" id="UP000789595">
    <property type="component" value="Unassembled WGS sequence"/>
</dbReference>
<reference evidence="2" key="1">
    <citation type="submission" date="2021-11" db="EMBL/GenBank/DDBJ databases">
        <authorList>
            <consortium name="Genoscope - CEA"/>
            <person name="William W."/>
        </authorList>
    </citation>
    <scope>NUCLEOTIDE SEQUENCE</scope>
</reference>
<proteinExistence type="predicted"/>
<dbReference type="EMBL" id="CAKKNE010000004">
    <property type="protein sequence ID" value="CAH0373156.1"/>
    <property type="molecule type" value="Genomic_DNA"/>
</dbReference>
<keyword evidence="3" id="KW-1185">Reference proteome</keyword>
<name>A0A8J2SRI6_9STRA</name>
<accession>A0A8J2SRI6</accession>